<accession>A0ABN2JH38</accession>
<reference evidence="1 2" key="1">
    <citation type="journal article" date="2019" name="Int. J. Syst. Evol. Microbiol.">
        <title>The Global Catalogue of Microorganisms (GCM) 10K type strain sequencing project: providing services to taxonomists for standard genome sequencing and annotation.</title>
        <authorList>
            <consortium name="The Broad Institute Genomics Platform"/>
            <consortium name="The Broad Institute Genome Sequencing Center for Infectious Disease"/>
            <person name="Wu L."/>
            <person name="Ma J."/>
        </authorList>
    </citation>
    <scope>NUCLEOTIDE SEQUENCE [LARGE SCALE GENOMIC DNA]</scope>
    <source>
        <strain evidence="1 2">JCM 13518</strain>
    </source>
</reference>
<gene>
    <name evidence="1" type="ORF">GCM10009710_01880</name>
</gene>
<dbReference type="Proteomes" id="UP001501057">
    <property type="component" value="Unassembled WGS sequence"/>
</dbReference>
<protein>
    <submittedName>
        <fullName evidence="1">ThiF family adenylyltransferase</fullName>
    </submittedName>
</protein>
<comment type="caution">
    <text evidence="1">The sequence shown here is derived from an EMBL/GenBank/DDBJ whole genome shotgun (WGS) entry which is preliminary data.</text>
</comment>
<keyword evidence="1" id="KW-0808">Transferase</keyword>
<keyword evidence="2" id="KW-1185">Reference proteome</keyword>
<evidence type="ECO:0000313" key="2">
    <source>
        <dbReference type="Proteomes" id="UP001501057"/>
    </source>
</evidence>
<proteinExistence type="predicted"/>
<dbReference type="GO" id="GO:0016779">
    <property type="term" value="F:nucleotidyltransferase activity"/>
    <property type="evidence" value="ECO:0007669"/>
    <property type="project" value="UniProtKB-KW"/>
</dbReference>
<dbReference type="Gene3D" id="3.40.50.720">
    <property type="entry name" value="NAD(P)-binding Rossmann-like Domain"/>
    <property type="match status" value="1"/>
</dbReference>
<organism evidence="1 2">
    <name type="scientific">Aeromicrobium alkaliterrae</name>
    <dbReference type="NCBI Taxonomy" id="302168"/>
    <lineage>
        <taxon>Bacteria</taxon>
        <taxon>Bacillati</taxon>
        <taxon>Actinomycetota</taxon>
        <taxon>Actinomycetes</taxon>
        <taxon>Propionibacteriales</taxon>
        <taxon>Nocardioidaceae</taxon>
        <taxon>Aeromicrobium</taxon>
    </lineage>
</organism>
<name>A0ABN2JH38_9ACTN</name>
<keyword evidence="1" id="KW-0548">Nucleotidyltransferase</keyword>
<evidence type="ECO:0000313" key="1">
    <source>
        <dbReference type="EMBL" id="GAA1724705.1"/>
    </source>
</evidence>
<dbReference type="EMBL" id="BAAAME010000002">
    <property type="protein sequence ID" value="GAA1724705.1"/>
    <property type="molecule type" value="Genomic_DNA"/>
</dbReference>
<sequence length="298" mass="31202">MVRRPALSPGSHLTRHDARRLRIGSHPGVVIDDSPLLRALVAAIDGVRDAELACAAAAEATEQDPAVARELLDELIRRGAVVDAEPWLRVRAPRDEVVAAVLAGRDPGPMSGRARTGLSVHAAPTCHDLSDLIELGARIGGVSSRPHRTPRIHVAVSVGEPHRDTVEDLAAAGAPVLPVALAEGRCVIGPWIERGRTPCLRCADLARSTWDHSWAGHWPSLDRPDRPHGVGAEVAQLAAMLVVADVLAACDGRRPRTVGARLTTGPAPGSAAAAPVPFDPGCPCHVLTVLPPEATAVS</sequence>
<dbReference type="RefSeq" id="WP_344196772.1">
    <property type="nucleotide sequence ID" value="NZ_BAAAME010000002.1"/>
</dbReference>